<dbReference type="OrthoDB" id="209461at2"/>
<feature type="transmembrane region" description="Helical" evidence="1">
    <location>
        <begin position="151"/>
        <end position="174"/>
    </location>
</feature>
<accession>A0A1P8WK26</accession>
<name>A0A1P8WK26_9PLAN</name>
<reference evidence="2 3" key="1">
    <citation type="journal article" date="2016" name="Front. Microbiol.">
        <title>Fuerstia marisgermanicae gen. nov., sp. nov., an Unusual Member of the Phylum Planctomycetes from the German Wadden Sea.</title>
        <authorList>
            <person name="Kohn T."/>
            <person name="Heuer A."/>
            <person name="Jogler M."/>
            <person name="Vollmers J."/>
            <person name="Boedeker C."/>
            <person name="Bunk B."/>
            <person name="Rast P."/>
            <person name="Borchert D."/>
            <person name="Glockner I."/>
            <person name="Freese H.M."/>
            <person name="Klenk H.P."/>
            <person name="Overmann J."/>
            <person name="Kaster A.K."/>
            <person name="Rohde M."/>
            <person name="Wiegand S."/>
            <person name="Jogler C."/>
        </authorList>
    </citation>
    <scope>NUCLEOTIDE SEQUENCE [LARGE SCALE GENOMIC DNA]</scope>
    <source>
        <strain evidence="2 3">NH11</strain>
    </source>
</reference>
<keyword evidence="1" id="KW-1133">Transmembrane helix</keyword>
<keyword evidence="3" id="KW-1185">Reference proteome</keyword>
<organism evidence="2 3">
    <name type="scientific">Fuerstiella marisgermanici</name>
    <dbReference type="NCBI Taxonomy" id="1891926"/>
    <lineage>
        <taxon>Bacteria</taxon>
        <taxon>Pseudomonadati</taxon>
        <taxon>Planctomycetota</taxon>
        <taxon>Planctomycetia</taxon>
        <taxon>Planctomycetales</taxon>
        <taxon>Planctomycetaceae</taxon>
        <taxon>Fuerstiella</taxon>
    </lineage>
</organism>
<dbReference type="AlphaFoldDB" id="A0A1P8WK26"/>
<keyword evidence="1" id="KW-0472">Membrane</keyword>
<evidence type="ECO:0000256" key="1">
    <source>
        <dbReference type="SAM" id="Phobius"/>
    </source>
</evidence>
<evidence type="ECO:0000313" key="2">
    <source>
        <dbReference type="EMBL" id="APZ94391.1"/>
    </source>
</evidence>
<dbReference type="STRING" id="1891926.Fuma_04023"/>
<evidence type="ECO:0000313" key="3">
    <source>
        <dbReference type="Proteomes" id="UP000187735"/>
    </source>
</evidence>
<protein>
    <submittedName>
        <fullName evidence="2">Uncharacterized protein</fullName>
    </submittedName>
</protein>
<feature type="transmembrane region" description="Helical" evidence="1">
    <location>
        <begin position="99"/>
        <end position="116"/>
    </location>
</feature>
<keyword evidence="1" id="KW-0812">Transmembrane</keyword>
<gene>
    <name evidence="2" type="ORF">Fuma_04023</name>
</gene>
<dbReference type="RefSeq" id="WP_145944271.1">
    <property type="nucleotide sequence ID" value="NZ_CP017641.1"/>
</dbReference>
<feature type="transmembrane region" description="Helical" evidence="1">
    <location>
        <begin position="122"/>
        <end position="139"/>
    </location>
</feature>
<dbReference type="KEGG" id="fmr:Fuma_04023"/>
<dbReference type="Proteomes" id="UP000187735">
    <property type="component" value="Chromosome"/>
</dbReference>
<dbReference type="EMBL" id="CP017641">
    <property type="protein sequence ID" value="APZ94391.1"/>
    <property type="molecule type" value="Genomic_DNA"/>
</dbReference>
<sequence>MKFRTFLGWAVLATVLIVQRPLTSTNLWWHLSRGREVASGSWTPSQVLLTLDHSCEADWLSGVPFYFGWTLGGVHFLAMVPLAACAVMLVLLKGSLSHCRNLFTAAMFLPLFLWSARGDLQPVPAVFDLVFLVFLWLLSSRWKSKRTFVTLIFLTFVPWSNLGPRPIVGLLWLMCCDWRRVTDPPAGPLAVASDSAPTASASHQTRRWVIQIFAAAVVGGSLTPRGLFTWSDACVLLSPTSFVSVGEYSETSWPGLFSNQPWTAAEWAFVLLWTLWAGNRFLCRQQPPEASDVDRRPLALRRYVGCCVPLVLVILSRSNLAICGLWICLDALSATARGPKESLNWRFSGKPILLPAAFVVALAAMIVDANGRALASYGRLGWGISQELDPRLLDISLRPDKDEPVIGWAADGRSTGIAAWRYPEMQLCDHPQRALLGGRVREHSMLIEDLQGDHRARYRRDDGTWGGWVQRLADWKVQLMLVPVEMQQLNRDLQKITWRPLDLDSPTVPYVSTDDLRYSDAILATMQQEWFVESGPWQPTAEIYSGQDWRFDIIGEIGGTPDPIPAIRQAQRFRATGIPVAALRALLPIRHHNHHPALIDEFRKCQLALADQEWTTFGRTTLFRRLIAERLNLKPQIPNGIDGETTEDATAPSTDVWDKCIKRYIAGELTEAIHVLQGGTPQEYFAAAMLWLELGETSQALAALQPLLSDQRDLNLAIAAKFWSEQMALDQGQ</sequence>
<proteinExistence type="predicted"/>
<feature type="transmembrane region" description="Helical" evidence="1">
    <location>
        <begin position="66"/>
        <end position="92"/>
    </location>
</feature>